<dbReference type="CDD" id="cd00167">
    <property type="entry name" value="SANT"/>
    <property type="match status" value="1"/>
</dbReference>
<dbReference type="InterPro" id="IPR001005">
    <property type="entry name" value="SANT/Myb"/>
</dbReference>
<evidence type="ECO:0008006" key="3">
    <source>
        <dbReference type="Google" id="ProtNLM"/>
    </source>
</evidence>
<dbReference type="AlphaFoldDB" id="A0AAV8RAU7"/>
<gene>
    <name evidence="1" type="ORF">OPV22_013932</name>
</gene>
<dbReference type="Proteomes" id="UP001222027">
    <property type="component" value="Unassembled WGS sequence"/>
</dbReference>
<organism evidence="1 2">
    <name type="scientific">Ensete ventricosum</name>
    <name type="common">Abyssinian banana</name>
    <name type="synonym">Musa ensete</name>
    <dbReference type="NCBI Taxonomy" id="4639"/>
    <lineage>
        <taxon>Eukaryota</taxon>
        <taxon>Viridiplantae</taxon>
        <taxon>Streptophyta</taxon>
        <taxon>Embryophyta</taxon>
        <taxon>Tracheophyta</taxon>
        <taxon>Spermatophyta</taxon>
        <taxon>Magnoliopsida</taxon>
        <taxon>Liliopsida</taxon>
        <taxon>Zingiberales</taxon>
        <taxon>Musaceae</taxon>
        <taxon>Ensete</taxon>
    </lineage>
</organism>
<dbReference type="PANTHER" id="PTHR46872:SF10">
    <property type="entry name" value="MYB-LIKE DOMAIN-CONTAINING PROTEIN"/>
    <property type="match status" value="1"/>
</dbReference>
<sequence>MGIPLSPVYDTIQRGGSELFAIAAPLRAKFYDTDQGPVLFCFNLCIRESTSSSARARCRLSLGQKFCGVSPSMAIYEESPSSDELLDISNSNKDINNVATVSPIANVPSVHGNTFLSPEVGNITDGILSEQSKRPCYGDEVYLSTSKRPKQVDQNVHLDPYAETQLRASAPSLSGLGYANEDFNNSEAAGHVDLDNKLPRKSVCIGADHQADVPEFRSHSCKEIEESGYGASPLVLSSGYHLANEDNSEKSIGGCIIPMPDSLSLASEIRVILHNTFCNCLDKGSVRCVRQHVKEAREKLKKVLGQEKFDQLGLCDMGENVAHRWTEEEEHLFEDVVFSNPASLGKNFWNVLPYFFPARSCKELVSYYFNVFILRKRAEQNRLDLMNVDSDDDEWPDTRDGDLVVEEEDGDSIVVSFAYKDPTTSNKCDDEDAEIHEDFEDGDECDDDYGVSEGYNIGKSNFHIDKNLQNSMVEQDVQDDSCTSYEGQHGGFHGQCSTNSGEIGITCGEGDDNFFSGNHIDEEFRKEVQWNNKLDGHNFSQS</sequence>
<evidence type="ECO:0000313" key="2">
    <source>
        <dbReference type="Proteomes" id="UP001222027"/>
    </source>
</evidence>
<name>A0AAV8RAU7_ENSVE</name>
<dbReference type="PANTHER" id="PTHR46872">
    <property type="entry name" value="DNA BINDING PROTEIN"/>
    <property type="match status" value="1"/>
</dbReference>
<evidence type="ECO:0000313" key="1">
    <source>
        <dbReference type="EMBL" id="KAJ8492211.1"/>
    </source>
</evidence>
<accession>A0AAV8RAU7</accession>
<proteinExistence type="predicted"/>
<keyword evidence="2" id="KW-1185">Reference proteome</keyword>
<protein>
    <recommendedName>
        <fullName evidence="3">Myb-like domain-containing protein</fullName>
    </recommendedName>
</protein>
<dbReference type="EMBL" id="JAQQAF010000004">
    <property type="protein sequence ID" value="KAJ8492211.1"/>
    <property type="molecule type" value="Genomic_DNA"/>
</dbReference>
<reference evidence="1 2" key="1">
    <citation type="submission" date="2022-12" db="EMBL/GenBank/DDBJ databases">
        <title>Chromosome-scale assembly of the Ensete ventricosum genome.</title>
        <authorList>
            <person name="Dussert Y."/>
            <person name="Stocks J."/>
            <person name="Wendawek A."/>
            <person name="Woldeyes F."/>
            <person name="Nichols R.A."/>
            <person name="Borrell J.S."/>
        </authorList>
    </citation>
    <scope>NUCLEOTIDE SEQUENCE [LARGE SCALE GENOMIC DNA]</scope>
    <source>
        <strain evidence="2">cv. Maze</strain>
        <tissue evidence="1">Seeds</tissue>
    </source>
</reference>
<comment type="caution">
    <text evidence="1">The sequence shown here is derived from an EMBL/GenBank/DDBJ whole genome shotgun (WGS) entry which is preliminary data.</text>
</comment>